<evidence type="ECO:0000256" key="1">
    <source>
        <dbReference type="SAM" id="MobiDB-lite"/>
    </source>
</evidence>
<keyword evidence="2" id="KW-0732">Signal</keyword>
<evidence type="ECO:0000313" key="4">
    <source>
        <dbReference type="Proteomes" id="UP000237682"/>
    </source>
</evidence>
<protein>
    <recommendedName>
        <fullName evidence="5">Secreted protein</fullName>
    </recommendedName>
</protein>
<evidence type="ECO:0000256" key="2">
    <source>
        <dbReference type="SAM" id="SignalP"/>
    </source>
</evidence>
<feature type="region of interest" description="Disordered" evidence="1">
    <location>
        <begin position="41"/>
        <end position="72"/>
    </location>
</feature>
<name>A0A2S9QH93_9HYPH</name>
<feature type="signal peptide" evidence="2">
    <location>
        <begin position="1"/>
        <end position="20"/>
    </location>
</feature>
<dbReference type="Proteomes" id="UP000237682">
    <property type="component" value="Unassembled WGS sequence"/>
</dbReference>
<proteinExistence type="predicted"/>
<dbReference type="EMBL" id="PUEJ01000002">
    <property type="protein sequence ID" value="PRH88713.1"/>
    <property type="molecule type" value="Genomic_DNA"/>
</dbReference>
<evidence type="ECO:0008006" key="5">
    <source>
        <dbReference type="Google" id="ProtNLM"/>
    </source>
</evidence>
<dbReference type="OrthoDB" id="8452884at2"/>
<sequence length="72" mass="7323">MAAPSAVAVLVALSTMTSAAAPIGRVDSNLELPKLTLHAPATVPAAASPRLDRNELGKQPPVEDVDVTGPVR</sequence>
<organism evidence="3 4">
    <name type="scientific">Labrys okinawensis</name>
    <dbReference type="NCBI Taxonomy" id="346911"/>
    <lineage>
        <taxon>Bacteria</taxon>
        <taxon>Pseudomonadati</taxon>
        <taxon>Pseudomonadota</taxon>
        <taxon>Alphaproteobacteria</taxon>
        <taxon>Hyphomicrobiales</taxon>
        <taxon>Xanthobacteraceae</taxon>
        <taxon>Labrys</taxon>
    </lineage>
</organism>
<dbReference type="AlphaFoldDB" id="A0A2S9QH93"/>
<gene>
    <name evidence="3" type="ORF">C5L14_05670</name>
</gene>
<comment type="caution">
    <text evidence="3">The sequence shown here is derived from an EMBL/GenBank/DDBJ whole genome shotgun (WGS) entry which is preliminary data.</text>
</comment>
<evidence type="ECO:0000313" key="3">
    <source>
        <dbReference type="EMBL" id="PRH88713.1"/>
    </source>
</evidence>
<keyword evidence="4" id="KW-1185">Reference proteome</keyword>
<accession>A0A2S9QH93</accession>
<dbReference type="RefSeq" id="WP_105861060.1">
    <property type="nucleotide sequence ID" value="NZ_PUEJ01000002.1"/>
</dbReference>
<reference evidence="3 4" key="1">
    <citation type="submission" date="2018-02" db="EMBL/GenBank/DDBJ databases">
        <title>Whole genome sequencing of endophytic bacterium.</title>
        <authorList>
            <person name="Eedara R."/>
            <person name="Podile A.R."/>
        </authorList>
    </citation>
    <scope>NUCLEOTIDE SEQUENCE [LARGE SCALE GENOMIC DNA]</scope>
    <source>
        <strain evidence="3 4">RP1T</strain>
    </source>
</reference>
<feature type="chain" id="PRO_5015423358" description="Secreted protein" evidence="2">
    <location>
        <begin position="21"/>
        <end position="72"/>
    </location>
</feature>